<feature type="region of interest" description="Disordered" evidence="1">
    <location>
        <begin position="29"/>
        <end position="66"/>
    </location>
</feature>
<keyword evidence="3" id="KW-1185">Reference proteome</keyword>
<dbReference type="AlphaFoldDB" id="A0A9P7YQB1"/>
<protein>
    <submittedName>
        <fullName evidence="2">Uncharacterized protein</fullName>
    </submittedName>
</protein>
<dbReference type="Proteomes" id="UP000824998">
    <property type="component" value="Unassembled WGS sequence"/>
</dbReference>
<feature type="compositionally biased region" description="Low complexity" evidence="1">
    <location>
        <begin position="368"/>
        <end position="383"/>
    </location>
</feature>
<comment type="caution">
    <text evidence="2">The sequence shown here is derived from an EMBL/GenBank/DDBJ whole genome shotgun (WGS) entry which is preliminary data.</text>
</comment>
<gene>
    <name evidence="2" type="ORF">BJ875DRAFT_125038</name>
</gene>
<feature type="region of interest" description="Disordered" evidence="1">
    <location>
        <begin position="306"/>
        <end position="391"/>
    </location>
</feature>
<evidence type="ECO:0000256" key="1">
    <source>
        <dbReference type="SAM" id="MobiDB-lite"/>
    </source>
</evidence>
<dbReference type="EMBL" id="MU251381">
    <property type="protein sequence ID" value="KAG9237727.1"/>
    <property type="molecule type" value="Genomic_DNA"/>
</dbReference>
<feature type="compositionally biased region" description="Basic and acidic residues" evidence="1">
    <location>
        <begin position="307"/>
        <end position="330"/>
    </location>
</feature>
<proteinExistence type="predicted"/>
<feature type="compositionally biased region" description="Polar residues" evidence="1">
    <location>
        <begin position="33"/>
        <end position="58"/>
    </location>
</feature>
<dbReference type="OrthoDB" id="5378435at2759"/>
<sequence length="391" mass="43817">MMNTRNWDRTSLGYSTVESLLEDVSKQMGRFSRASNTPSQRTSGSTRVAKPNSASNSPRGVERRRTVMADYGPYRRRVAVPSFTAGFVSNDGLPLPNRSSRPVSWHPSTQQIPHAQPQSFYQPPTYDFNSTQFQSLSSTPAFYSEYTSPTTDFTHIPQSHSGFEQPQYPILDAPSHYSVSSQQAFMIEDQAQHHAASGAGLDTTIYPNFEWSNMAPSNNSFESSTAPPTPEYFLPIQVPGPIVPSEESITYQSLGDDEEDEDLLVGVGLYDMPESTPDKPMDLDPGLGFSRSATWMMRTQFLSAEYGGRRMPQEQEREREAPGKGLKLEEGWAPPMDDGKHDEEADGEGEDEDEDEEETSTGPAPRPQQQQQQQQQQHQQQRQYDPTGNWV</sequence>
<accession>A0A9P7YQB1</accession>
<organism evidence="2 3">
    <name type="scientific">Amylocarpus encephaloides</name>
    <dbReference type="NCBI Taxonomy" id="45428"/>
    <lineage>
        <taxon>Eukaryota</taxon>
        <taxon>Fungi</taxon>
        <taxon>Dikarya</taxon>
        <taxon>Ascomycota</taxon>
        <taxon>Pezizomycotina</taxon>
        <taxon>Leotiomycetes</taxon>
        <taxon>Helotiales</taxon>
        <taxon>Helotiales incertae sedis</taxon>
        <taxon>Amylocarpus</taxon>
    </lineage>
</organism>
<evidence type="ECO:0000313" key="3">
    <source>
        <dbReference type="Proteomes" id="UP000824998"/>
    </source>
</evidence>
<reference evidence="2" key="1">
    <citation type="journal article" date="2021" name="IMA Fungus">
        <title>Genomic characterization of three marine fungi, including Emericellopsis atlantica sp. nov. with signatures of a generalist lifestyle and marine biomass degradation.</title>
        <authorList>
            <person name="Hagestad O.C."/>
            <person name="Hou L."/>
            <person name="Andersen J.H."/>
            <person name="Hansen E.H."/>
            <person name="Altermark B."/>
            <person name="Li C."/>
            <person name="Kuhnert E."/>
            <person name="Cox R.J."/>
            <person name="Crous P.W."/>
            <person name="Spatafora J.W."/>
            <person name="Lail K."/>
            <person name="Amirebrahimi M."/>
            <person name="Lipzen A."/>
            <person name="Pangilinan J."/>
            <person name="Andreopoulos W."/>
            <person name="Hayes R.D."/>
            <person name="Ng V."/>
            <person name="Grigoriev I.V."/>
            <person name="Jackson S.A."/>
            <person name="Sutton T.D.S."/>
            <person name="Dobson A.D.W."/>
            <person name="Rama T."/>
        </authorList>
    </citation>
    <scope>NUCLEOTIDE SEQUENCE</scope>
    <source>
        <strain evidence="2">TRa018bII</strain>
    </source>
</reference>
<feature type="compositionally biased region" description="Acidic residues" evidence="1">
    <location>
        <begin position="344"/>
        <end position="359"/>
    </location>
</feature>
<evidence type="ECO:0000313" key="2">
    <source>
        <dbReference type="EMBL" id="KAG9237727.1"/>
    </source>
</evidence>
<name>A0A9P7YQB1_9HELO</name>